<dbReference type="InterPro" id="IPR050543">
    <property type="entry name" value="eIF2G"/>
</dbReference>
<dbReference type="SUPFAM" id="SSF52540">
    <property type="entry name" value="P-loop containing nucleoside triphosphate hydrolases"/>
    <property type="match status" value="1"/>
</dbReference>
<dbReference type="EC" id="3.6.5.3" evidence="2"/>
<dbReference type="OrthoDB" id="1045173at2759"/>
<dbReference type="InterPro" id="IPR044128">
    <property type="entry name" value="eIF2g_GTP-bd"/>
</dbReference>
<dbReference type="GO" id="GO:0003743">
    <property type="term" value="F:translation initiation factor activity"/>
    <property type="evidence" value="ECO:0007669"/>
    <property type="project" value="UniProtKB-KW"/>
</dbReference>
<evidence type="ECO:0000256" key="5">
    <source>
        <dbReference type="ARBA" id="ARBA00022801"/>
    </source>
</evidence>
<dbReference type="FunFam" id="3.40.50.300:FF:000065">
    <property type="entry name" value="Eukaryotic translation initiation factor 2 subunit gamma"/>
    <property type="match status" value="1"/>
</dbReference>
<organism evidence="12">
    <name type="scientific">Taenia asiatica</name>
    <name type="common">Asian tapeworm</name>
    <dbReference type="NCBI Taxonomy" id="60517"/>
    <lineage>
        <taxon>Eukaryota</taxon>
        <taxon>Metazoa</taxon>
        <taxon>Spiralia</taxon>
        <taxon>Lophotrochozoa</taxon>
        <taxon>Platyhelminthes</taxon>
        <taxon>Cestoda</taxon>
        <taxon>Eucestoda</taxon>
        <taxon>Cyclophyllidea</taxon>
        <taxon>Taeniidae</taxon>
        <taxon>Taenia</taxon>
    </lineage>
</organism>
<dbReference type="STRING" id="60517.A0A0R3W2K5"/>
<dbReference type="InterPro" id="IPR009000">
    <property type="entry name" value="Transl_B-barrel_sf"/>
</dbReference>
<evidence type="ECO:0000256" key="6">
    <source>
        <dbReference type="ARBA" id="ARBA00022917"/>
    </source>
</evidence>
<name>A0A0R3W2K5_TAEAS</name>
<evidence type="ECO:0000256" key="3">
    <source>
        <dbReference type="ARBA" id="ARBA00022540"/>
    </source>
</evidence>
<evidence type="ECO:0000256" key="4">
    <source>
        <dbReference type="ARBA" id="ARBA00022741"/>
    </source>
</evidence>
<dbReference type="Gene3D" id="3.40.50.300">
    <property type="entry name" value="P-loop containing nucleotide triphosphate hydrolases"/>
    <property type="match status" value="1"/>
</dbReference>
<keyword evidence="11" id="KW-1185">Reference proteome</keyword>
<evidence type="ECO:0000313" key="10">
    <source>
        <dbReference type="EMBL" id="VDK32808.1"/>
    </source>
</evidence>
<dbReference type="PANTHER" id="PTHR42854">
    <property type="entry name" value="EUKARYOTIC TRANSLATION INITIATION FACTOR 2 SUBUNIT 3 FAMILY MEMBER"/>
    <property type="match status" value="1"/>
</dbReference>
<dbReference type="FunFam" id="2.40.30.10:FF:000009">
    <property type="entry name" value="Eukaryotic translation initiation factor 2 subunit gamma"/>
    <property type="match status" value="1"/>
</dbReference>
<dbReference type="InterPro" id="IPR004161">
    <property type="entry name" value="EFTu-like_2"/>
</dbReference>
<dbReference type="InterPro" id="IPR009001">
    <property type="entry name" value="Transl_elong_EF1A/Init_IF2_C"/>
</dbReference>
<dbReference type="InterPro" id="IPR015256">
    <property type="entry name" value="eIF2g_C"/>
</dbReference>
<dbReference type="Proteomes" id="UP000282613">
    <property type="component" value="Unassembled WGS sequence"/>
</dbReference>
<dbReference type="CDD" id="cd03688">
    <property type="entry name" value="eIF2_gamma_II"/>
    <property type="match status" value="1"/>
</dbReference>
<reference evidence="12" key="1">
    <citation type="submission" date="2017-02" db="UniProtKB">
        <authorList>
            <consortium name="WormBaseParasite"/>
        </authorList>
    </citation>
    <scope>IDENTIFICATION</scope>
</reference>
<dbReference type="GO" id="GO:0000049">
    <property type="term" value="F:tRNA binding"/>
    <property type="evidence" value="ECO:0007669"/>
    <property type="project" value="InterPro"/>
</dbReference>
<dbReference type="SUPFAM" id="SSF50465">
    <property type="entry name" value="EF-Tu/eEF-1alpha/eIF2-gamma C-terminal domain"/>
    <property type="match status" value="1"/>
</dbReference>
<dbReference type="Pfam" id="PF09173">
    <property type="entry name" value="eIF2_C"/>
    <property type="match status" value="1"/>
</dbReference>
<dbReference type="CDD" id="cd01888">
    <property type="entry name" value="eIF2_gamma"/>
    <property type="match status" value="1"/>
</dbReference>
<dbReference type="FunFam" id="2.40.30.10:FF:000011">
    <property type="entry name" value="Eukaryotic translation initiation factor 2 subunit gamma"/>
    <property type="match status" value="1"/>
</dbReference>
<proteinExistence type="inferred from homology"/>
<evidence type="ECO:0000313" key="12">
    <source>
        <dbReference type="WBParaSite" id="TASK_0000406401-mRNA-1"/>
    </source>
</evidence>
<dbReference type="Pfam" id="PF00009">
    <property type="entry name" value="GTP_EFTU"/>
    <property type="match status" value="1"/>
</dbReference>
<evidence type="ECO:0000313" key="11">
    <source>
        <dbReference type="Proteomes" id="UP000282613"/>
    </source>
</evidence>
<evidence type="ECO:0000256" key="1">
    <source>
        <dbReference type="ARBA" id="ARBA00007249"/>
    </source>
</evidence>
<dbReference type="GO" id="GO:0001731">
    <property type="term" value="P:formation of translation preinitiation complex"/>
    <property type="evidence" value="ECO:0007669"/>
    <property type="project" value="TreeGrafter"/>
</dbReference>
<dbReference type="PRINTS" id="PR00315">
    <property type="entry name" value="ELONGATNFCT"/>
</dbReference>
<dbReference type="EMBL" id="UYRS01018326">
    <property type="protein sequence ID" value="VDK32808.1"/>
    <property type="molecule type" value="Genomic_DNA"/>
</dbReference>
<sequence>MGEGPGLATQNVETLDVSTLTPLTPEVISRQATMNIGTIGHVAHGKTTVVRAISTVHTIRHKNELIRNITIKLGYANAKIYKCDSPDCPPPGCYHSFGSASPDVINCPRENCGGKLRLMRHISFVDCPGHDILMATMLNGAAVMDAAILLIASNEPCPQPQTSEHLAAVEIMHLDTILILQNKIDLVKEAAARDQYDQIVNFIKGTVAESAPIIPISAQLKYNIDVVCDYIVNSIPIPVRDFTSDPRLIVIRSFDVNKPGCEVDQLRGGVAGGSVLRGVLKVGQEIEIRPGLVSQKDESGQVSCRPIRSCILSLLAEQNDLAYAVPGGLIGVGTKIDPQLCRADRLVGHVLGAVGTLPEIYVELEISFYLLRRLLGVRTEGDRKGAKVQKLAKREMLMVNIGSLSSGGHVVAVKGDLAKIALNTPVCTEVNEKVALSRRVEKHWRLIGWGKIRRGVTISPKT</sequence>
<evidence type="ECO:0000259" key="9">
    <source>
        <dbReference type="PROSITE" id="PS51722"/>
    </source>
</evidence>
<reference evidence="10 11" key="2">
    <citation type="submission" date="2018-11" db="EMBL/GenBank/DDBJ databases">
        <authorList>
            <consortium name="Pathogen Informatics"/>
        </authorList>
    </citation>
    <scope>NUCLEOTIDE SEQUENCE [LARGE SCALE GENOMIC DNA]</scope>
</reference>
<feature type="domain" description="Tr-type G" evidence="9">
    <location>
        <begin position="31"/>
        <end position="239"/>
    </location>
</feature>
<dbReference type="GO" id="GO:0005525">
    <property type="term" value="F:GTP binding"/>
    <property type="evidence" value="ECO:0007669"/>
    <property type="project" value="UniProtKB-KW"/>
</dbReference>
<dbReference type="WBParaSite" id="TASK_0000406401-mRNA-1">
    <property type="protein sequence ID" value="TASK_0000406401-mRNA-1"/>
    <property type="gene ID" value="TASK_0000406401"/>
</dbReference>
<accession>A0A0R3W2K5</accession>
<keyword evidence="7" id="KW-0342">GTP-binding</keyword>
<dbReference type="AlphaFoldDB" id="A0A0R3W2K5"/>
<keyword evidence="3" id="KW-0396">Initiation factor</keyword>
<dbReference type="CDD" id="cd15490">
    <property type="entry name" value="eIF2_gamma_III"/>
    <property type="match status" value="1"/>
</dbReference>
<dbReference type="GO" id="GO:0005850">
    <property type="term" value="C:eukaryotic translation initiation factor 2 complex"/>
    <property type="evidence" value="ECO:0007669"/>
    <property type="project" value="TreeGrafter"/>
</dbReference>
<dbReference type="SUPFAM" id="SSF50447">
    <property type="entry name" value="Translation proteins"/>
    <property type="match status" value="1"/>
</dbReference>
<dbReference type="Gene3D" id="2.40.30.10">
    <property type="entry name" value="Translation factors"/>
    <property type="match status" value="2"/>
</dbReference>
<dbReference type="GO" id="GO:0005829">
    <property type="term" value="C:cytosol"/>
    <property type="evidence" value="ECO:0007669"/>
    <property type="project" value="TreeGrafter"/>
</dbReference>
<dbReference type="NCBIfam" id="NF003077">
    <property type="entry name" value="PRK04000.1"/>
    <property type="match status" value="1"/>
</dbReference>
<dbReference type="PROSITE" id="PS51722">
    <property type="entry name" value="G_TR_2"/>
    <property type="match status" value="1"/>
</dbReference>
<dbReference type="Pfam" id="PF03144">
    <property type="entry name" value="GTP_EFTU_D2"/>
    <property type="match status" value="1"/>
</dbReference>
<dbReference type="PANTHER" id="PTHR42854:SF3">
    <property type="entry name" value="EUKARYOTIC TRANSLATION INITIATION FACTOR 2 SUBUNIT 3-RELATED"/>
    <property type="match status" value="1"/>
</dbReference>
<evidence type="ECO:0000256" key="7">
    <source>
        <dbReference type="ARBA" id="ARBA00023134"/>
    </source>
</evidence>
<comment type="catalytic activity">
    <reaction evidence="8">
        <text>GTP + H2O = GDP + phosphate + H(+)</text>
        <dbReference type="Rhea" id="RHEA:19669"/>
        <dbReference type="ChEBI" id="CHEBI:15377"/>
        <dbReference type="ChEBI" id="CHEBI:15378"/>
        <dbReference type="ChEBI" id="CHEBI:37565"/>
        <dbReference type="ChEBI" id="CHEBI:43474"/>
        <dbReference type="ChEBI" id="CHEBI:58189"/>
        <dbReference type="EC" id="3.6.5.3"/>
    </reaction>
</comment>
<dbReference type="InterPro" id="IPR044127">
    <property type="entry name" value="eIF2g_dom_2"/>
</dbReference>
<keyword evidence="4" id="KW-0547">Nucleotide-binding</keyword>
<protein>
    <recommendedName>
        <fullName evidence="2">protein-synthesizing GTPase</fullName>
        <ecNumber evidence="2">3.6.5.3</ecNumber>
    </recommendedName>
</protein>
<comment type="similarity">
    <text evidence="1">Belongs to the TRAFAC class translation factor GTPase superfamily. Classic translation factor GTPase family. EF-Tu/EF-1A subfamily.</text>
</comment>
<evidence type="ECO:0000256" key="2">
    <source>
        <dbReference type="ARBA" id="ARBA00011986"/>
    </source>
</evidence>
<keyword evidence="5" id="KW-0378">Hydrolase</keyword>
<dbReference type="GO" id="GO:0003924">
    <property type="term" value="F:GTPase activity"/>
    <property type="evidence" value="ECO:0007669"/>
    <property type="project" value="InterPro"/>
</dbReference>
<keyword evidence="6" id="KW-0648">Protein biosynthesis</keyword>
<evidence type="ECO:0000256" key="8">
    <source>
        <dbReference type="ARBA" id="ARBA00048107"/>
    </source>
</evidence>
<dbReference type="InterPro" id="IPR000795">
    <property type="entry name" value="T_Tr_GTP-bd_dom"/>
</dbReference>
<dbReference type="InterPro" id="IPR027417">
    <property type="entry name" value="P-loop_NTPase"/>
</dbReference>
<gene>
    <name evidence="10" type="ORF">TASK_LOCUS4065</name>
</gene>